<dbReference type="GO" id="GO:0051480">
    <property type="term" value="P:regulation of cytosolic calcium ion concentration"/>
    <property type="evidence" value="ECO:0007669"/>
    <property type="project" value="TreeGrafter"/>
</dbReference>
<comment type="caution">
    <text evidence="15">The sequence shown here is derived from an EMBL/GenBank/DDBJ whole genome shotgun (WGS) entry which is preliminary data.</text>
</comment>
<evidence type="ECO:0000313" key="16">
    <source>
        <dbReference type="Proteomes" id="UP000710432"/>
    </source>
</evidence>
<sequence>MGFLKFSPFLVVSVLLLYQAGSLHAVPFGSILESSPGVATLSEEEARLLAALVQDYVQMKARELEQEEEQEAEGSSLDSPRSKRCGNLSTCMLGTYTQDLNKFHTFPQTAIGVGAPGKKRDVAKDLEIHHHTHFGN</sequence>
<organism evidence="15 16">
    <name type="scientific">Microtus ochrogaster</name>
    <name type="common">Prairie vole</name>
    <dbReference type="NCBI Taxonomy" id="79684"/>
    <lineage>
        <taxon>Eukaryota</taxon>
        <taxon>Metazoa</taxon>
        <taxon>Chordata</taxon>
        <taxon>Craniata</taxon>
        <taxon>Vertebrata</taxon>
        <taxon>Euteleostomi</taxon>
        <taxon>Mammalia</taxon>
        <taxon>Eutheria</taxon>
        <taxon>Euarchontoglires</taxon>
        <taxon>Glires</taxon>
        <taxon>Rodentia</taxon>
        <taxon>Myomorpha</taxon>
        <taxon>Muroidea</taxon>
        <taxon>Cricetidae</taxon>
        <taxon>Arvicolinae</taxon>
        <taxon>Microtus</taxon>
    </lineage>
</organism>
<keyword evidence="4" id="KW-0964">Secreted</keyword>
<evidence type="ECO:0000256" key="10">
    <source>
        <dbReference type="ARBA" id="ARBA00049621"/>
    </source>
</evidence>
<dbReference type="PROSITE" id="PS00258">
    <property type="entry name" value="CALCITONIN"/>
    <property type="match status" value="1"/>
</dbReference>
<evidence type="ECO:0000256" key="2">
    <source>
        <dbReference type="ARBA" id="ARBA00009222"/>
    </source>
</evidence>
<feature type="disulfide bond" evidence="11">
    <location>
        <begin position="85"/>
        <end position="91"/>
    </location>
</feature>
<comment type="similarity">
    <text evidence="2">Belongs to the calcitonin family.</text>
</comment>
<dbReference type="GO" id="GO:0005179">
    <property type="term" value="F:hormone activity"/>
    <property type="evidence" value="ECO:0007669"/>
    <property type="project" value="UniProtKB-KW"/>
</dbReference>
<keyword evidence="8" id="KW-0027">Amidation</keyword>
<evidence type="ECO:0000256" key="6">
    <source>
        <dbReference type="ARBA" id="ARBA00022702"/>
    </source>
</evidence>
<dbReference type="GO" id="GO:0007189">
    <property type="term" value="P:adenylate cyclase-activating G protein-coupled receptor signaling pathway"/>
    <property type="evidence" value="ECO:0007669"/>
    <property type="project" value="TreeGrafter"/>
</dbReference>
<evidence type="ECO:0000259" key="14">
    <source>
        <dbReference type="SMART" id="SM00113"/>
    </source>
</evidence>
<evidence type="ECO:0000256" key="1">
    <source>
        <dbReference type="ARBA" id="ARBA00004613"/>
    </source>
</evidence>
<evidence type="ECO:0000256" key="3">
    <source>
        <dbReference type="ARBA" id="ARBA00015874"/>
    </source>
</evidence>
<evidence type="ECO:0000256" key="13">
    <source>
        <dbReference type="SAM" id="SignalP"/>
    </source>
</evidence>
<proteinExistence type="inferred from homology"/>
<name>A0A8J6G360_MICOH</name>
<comment type="subcellular location">
    <subcellularLocation>
        <location evidence="1">Secreted</location>
    </subcellularLocation>
</comment>
<keyword evidence="7 13" id="KW-0732">Signal</keyword>
<keyword evidence="5" id="KW-0165">Cleavage on pair of basic residues</keyword>
<feature type="domain" description="Calcitonin peptide-like" evidence="14">
    <location>
        <begin position="83"/>
        <end position="120"/>
    </location>
</feature>
<dbReference type="InterPro" id="IPR021118">
    <property type="entry name" value="Calcitonin"/>
</dbReference>
<evidence type="ECO:0000313" key="15">
    <source>
        <dbReference type="EMBL" id="KAH0502832.1"/>
    </source>
</evidence>
<feature type="signal peptide" evidence="13">
    <location>
        <begin position="1"/>
        <end position="25"/>
    </location>
</feature>
<dbReference type="Proteomes" id="UP000710432">
    <property type="component" value="Unassembled WGS sequence"/>
</dbReference>
<dbReference type="PANTHER" id="PTHR10505:SF16">
    <property type="entry name" value="CALCITONIN"/>
    <property type="match status" value="1"/>
</dbReference>
<dbReference type="AlphaFoldDB" id="A0A8J6G360"/>
<dbReference type="InterPro" id="IPR021117">
    <property type="entry name" value="Calcitonin-like"/>
</dbReference>
<evidence type="ECO:0000256" key="5">
    <source>
        <dbReference type="ARBA" id="ARBA00022685"/>
    </source>
</evidence>
<evidence type="ECO:0000256" key="11">
    <source>
        <dbReference type="PIRSR" id="PIRSR621116-50"/>
    </source>
</evidence>
<dbReference type="Pfam" id="PF00214">
    <property type="entry name" value="Calc_CGRP_IAPP"/>
    <property type="match status" value="1"/>
</dbReference>
<keyword evidence="6" id="KW-0372">Hormone</keyword>
<evidence type="ECO:0000256" key="9">
    <source>
        <dbReference type="ARBA" id="ARBA00023157"/>
    </source>
</evidence>
<protein>
    <recommendedName>
        <fullName evidence="3">Calcitonin</fullName>
    </recommendedName>
</protein>
<evidence type="ECO:0000256" key="7">
    <source>
        <dbReference type="ARBA" id="ARBA00022729"/>
    </source>
</evidence>
<dbReference type="InterPro" id="IPR021116">
    <property type="entry name" value="Calcitonin/adrenomedullin"/>
</dbReference>
<gene>
    <name evidence="15" type="ORF">LTLLF_190465</name>
</gene>
<feature type="region of interest" description="Disordered" evidence="12">
    <location>
        <begin position="64"/>
        <end position="84"/>
    </location>
</feature>
<keyword evidence="9 11" id="KW-1015">Disulfide bond</keyword>
<dbReference type="SMART" id="SM00113">
    <property type="entry name" value="CALCITONIN"/>
    <property type="match status" value="1"/>
</dbReference>
<dbReference type="PANTHER" id="PTHR10505">
    <property type="entry name" value="CALCITONIN-RELATED"/>
    <property type="match status" value="1"/>
</dbReference>
<evidence type="ECO:0000256" key="8">
    <source>
        <dbReference type="ARBA" id="ARBA00022815"/>
    </source>
</evidence>
<dbReference type="InterPro" id="IPR018360">
    <property type="entry name" value="Calcitonin_CS"/>
</dbReference>
<evidence type="ECO:0000256" key="12">
    <source>
        <dbReference type="SAM" id="MobiDB-lite"/>
    </source>
</evidence>
<dbReference type="GO" id="GO:0005615">
    <property type="term" value="C:extracellular space"/>
    <property type="evidence" value="ECO:0007669"/>
    <property type="project" value="TreeGrafter"/>
</dbReference>
<dbReference type="InterPro" id="IPR001693">
    <property type="entry name" value="Calcitonin_peptide-like"/>
</dbReference>
<reference evidence="15" key="1">
    <citation type="submission" date="2020-03" db="EMBL/GenBank/DDBJ databases">
        <title>Studies in the Genomics of Life Span.</title>
        <authorList>
            <person name="Glass D."/>
        </authorList>
    </citation>
    <scope>NUCLEOTIDE SEQUENCE</scope>
    <source>
        <strain evidence="15">LTLLF</strain>
        <tissue evidence="15">Muscle</tissue>
    </source>
</reference>
<comment type="function">
    <text evidence="10">Calcitonin is a peptide hormone that causes a rapid but short-lived drop in the level of calcium and phosphate in blood by promoting the incorporation of those ions in the bones. Calcitonin function is mediated by the calcitonin receptor/CALCR and the CALCR-RAMP2 (AMYR2) receptor complex.</text>
</comment>
<dbReference type="EMBL" id="JAATJU010025700">
    <property type="protein sequence ID" value="KAH0502832.1"/>
    <property type="molecule type" value="Genomic_DNA"/>
</dbReference>
<dbReference type="PRINTS" id="PR00270">
    <property type="entry name" value="CALCITONINA"/>
</dbReference>
<accession>A0A8J6G360</accession>
<feature type="chain" id="PRO_5035148210" description="Calcitonin" evidence="13">
    <location>
        <begin position="26"/>
        <end position="136"/>
    </location>
</feature>
<evidence type="ECO:0000256" key="4">
    <source>
        <dbReference type="ARBA" id="ARBA00022525"/>
    </source>
</evidence>
<dbReference type="GO" id="GO:0031716">
    <property type="term" value="F:calcitonin receptor binding"/>
    <property type="evidence" value="ECO:0007669"/>
    <property type="project" value="TreeGrafter"/>
</dbReference>